<dbReference type="AlphaFoldDB" id="A0A1Y2BTC1"/>
<feature type="compositionally biased region" description="Polar residues" evidence="1">
    <location>
        <begin position="873"/>
        <end position="882"/>
    </location>
</feature>
<feature type="compositionally biased region" description="Low complexity" evidence="1">
    <location>
        <begin position="1024"/>
        <end position="1035"/>
    </location>
</feature>
<accession>A0A1Y2BTC1</accession>
<organism evidence="2 3">
    <name type="scientific">Rhizoclosmatium globosum</name>
    <dbReference type="NCBI Taxonomy" id="329046"/>
    <lineage>
        <taxon>Eukaryota</taxon>
        <taxon>Fungi</taxon>
        <taxon>Fungi incertae sedis</taxon>
        <taxon>Chytridiomycota</taxon>
        <taxon>Chytridiomycota incertae sedis</taxon>
        <taxon>Chytridiomycetes</taxon>
        <taxon>Chytridiales</taxon>
        <taxon>Chytriomycetaceae</taxon>
        <taxon>Rhizoclosmatium</taxon>
    </lineage>
</organism>
<keyword evidence="3" id="KW-1185">Reference proteome</keyword>
<protein>
    <recommendedName>
        <fullName evidence="4">UDENN domain-containing protein</fullName>
    </recommendedName>
</protein>
<dbReference type="GO" id="GO:0005886">
    <property type="term" value="C:plasma membrane"/>
    <property type="evidence" value="ECO:0007669"/>
    <property type="project" value="TreeGrafter"/>
</dbReference>
<evidence type="ECO:0000313" key="3">
    <source>
        <dbReference type="Proteomes" id="UP000193642"/>
    </source>
</evidence>
<dbReference type="GO" id="GO:0051666">
    <property type="term" value="P:actin cortical patch localization"/>
    <property type="evidence" value="ECO:0007669"/>
    <property type="project" value="TreeGrafter"/>
</dbReference>
<feature type="compositionally biased region" description="Gly residues" evidence="1">
    <location>
        <begin position="938"/>
        <end position="961"/>
    </location>
</feature>
<feature type="region of interest" description="Disordered" evidence="1">
    <location>
        <begin position="897"/>
        <end position="1035"/>
    </location>
</feature>
<evidence type="ECO:0000313" key="2">
    <source>
        <dbReference type="EMBL" id="ORY38008.1"/>
    </source>
</evidence>
<dbReference type="InterPro" id="IPR052809">
    <property type="entry name" value="Actin_polarity_regulatory"/>
</dbReference>
<dbReference type="Proteomes" id="UP000193642">
    <property type="component" value="Unassembled WGS sequence"/>
</dbReference>
<name>A0A1Y2BTC1_9FUNG</name>
<dbReference type="PANTHER" id="PTHR28245:SF1">
    <property type="entry name" value="ARF3-INTERACTING PROTEIN 1"/>
    <property type="match status" value="1"/>
</dbReference>
<comment type="caution">
    <text evidence="2">The sequence shown here is derived from an EMBL/GenBank/DDBJ whole genome shotgun (WGS) entry which is preliminary data.</text>
</comment>
<feature type="region of interest" description="Disordered" evidence="1">
    <location>
        <begin position="753"/>
        <end position="788"/>
    </location>
</feature>
<dbReference type="EMBL" id="MCGO01000047">
    <property type="protein sequence ID" value="ORY38008.1"/>
    <property type="molecule type" value="Genomic_DNA"/>
</dbReference>
<feature type="compositionally biased region" description="Low complexity" evidence="1">
    <location>
        <begin position="1000"/>
        <end position="1015"/>
    </location>
</feature>
<gene>
    <name evidence="2" type="ORF">BCR33DRAFT_854446</name>
</gene>
<dbReference type="PANTHER" id="PTHR28245">
    <property type="entry name" value="ARF3-INTERACTING PROTEIN 1"/>
    <property type="match status" value="1"/>
</dbReference>
<dbReference type="OrthoDB" id="66409at2759"/>
<feature type="compositionally biased region" description="Polar residues" evidence="1">
    <location>
        <begin position="968"/>
        <end position="983"/>
    </location>
</feature>
<evidence type="ECO:0000256" key="1">
    <source>
        <dbReference type="SAM" id="MobiDB-lite"/>
    </source>
</evidence>
<sequence>METGTPPLLSHVLIAEYGPQQPVPSVKFQYPNANLGQTHSDAGPLMVPIPGVLLRNEDAYSFILNPKPVQSGSTILTETVVPKLKRYSSDVQIALYADAFGFDGRAWKPLSSSRTVIQCSKTKVSIWDEPCLRTFAELTEAANSEYRQPEKNCVVLYIDRLILGLRFFNESDEVTFVNHLNANFGLHQKYSPSRQIPPPMPRDPLAPLSPLYAINYVRKAGDKTRALALVSPYPWIHAFLPLVKSALDTFMRGEKIAVITSLFQTINQIDITTLPRFTIPEKIVMRSIYDPADTFYEYARAQVEIGKKRGGKNVGVIGDDWDGTTFVVNTRFNDIAYRVPVPLNVYPEEIGEFSITRLVITFSALDSINPPDIPELKWRNAAPYFWHPHLDSGWSTHPIVFLMNAVISEKRVVFVGNGRSVADIASFVHAAAAAGTGGGNVLAGALGRCFTNVGIKDFKGLQAVPGFIAGTTDPSIEDRPELYDVLCDINTGKITLSQRIAPASTEGLNNRNDPTEGVADMEWMRQGYWVGDSEFMLRVVEAIQNETSEFQIRQMVYDYVQRIVDVTAAFEVEIANTTLIGRPSVPQVYPGIESGVFFHDETAQNAELVMLRNRIEGWKGTQSYFKYLQSHNENLQKTYLPSTFPLSSMIDQIYKAQPVTPTPVLVQILQYIQDTILPGPDAAQTELLAALRSRGIQLFAAGMMHERWEVRRACTRVLWRLDWHPIGTNFIQNLNPFYRLCYARTSHLLLSQEDEPNIDPPPSSAPLDATAPIPPPRSSKRTTKSNSTRMSMLLLDEKNASRTNFNNVKQGYRASILGKVPGSVADLAPGSPRVPGGGLRPSGSLQKVPGWIQDDNGSIRSGRSGRGSKAGPIQTSKNNTDMSDLDKMYKNVERLGFQSQQAGRGTGGGGYQPSSRQIAHSYASSDDEDADDMERGRAAGGGLGRGPSGENLGQGGRGGMSPRGPASLGQQPMSPQQPRSTSAGPPGRVPRGASAGGPPQGVVQLQQVQQPQQLGRSPRNISAQQGPQTGQRGPR</sequence>
<proteinExistence type="predicted"/>
<feature type="region of interest" description="Disordered" evidence="1">
    <location>
        <begin position="827"/>
        <end position="883"/>
    </location>
</feature>
<reference evidence="2 3" key="1">
    <citation type="submission" date="2016-07" db="EMBL/GenBank/DDBJ databases">
        <title>Pervasive Adenine N6-methylation of Active Genes in Fungi.</title>
        <authorList>
            <consortium name="DOE Joint Genome Institute"/>
            <person name="Mondo S.J."/>
            <person name="Dannebaum R.O."/>
            <person name="Kuo R.C."/>
            <person name="Labutti K."/>
            <person name="Haridas S."/>
            <person name="Kuo A."/>
            <person name="Salamov A."/>
            <person name="Ahrendt S.R."/>
            <person name="Lipzen A."/>
            <person name="Sullivan W."/>
            <person name="Andreopoulos W.B."/>
            <person name="Clum A."/>
            <person name="Lindquist E."/>
            <person name="Daum C."/>
            <person name="Ramamoorthy G.K."/>
            <person name="Gryganskyi A."/>
            <person name="Culley D."/>
            <person name="Magnuson J.K."/>
            <person name="James T.Y."/>
            <person name="O'Malley M.A."/>
            <person name="Stajich J.E."/>
            <person name="Spatafora J.W."/>
            <person name="Visel A."/>
            <person name="Grigoriev I.V."/>
        </authorList>
    </citation>
    <scope>NUCLEOTIDE SEQUENCE [LARGE SCALE GENOMIC DNA]</scope>
    <source>
        <strain evidence="2 3">JEL800</strain>
    </source>
</reference>
<dbReference type="STRING" id="329046.A0A1Y2BTC1"/>
<evidence type="ECO:0008006" key="4">
    <source>
        <dbReference type="Google" id="ProtNLM"/>
    </source>
</evidence>
<dbReference type="Pfam" id="PF08616">
    <property type="entry name" value="SPA"/>
    <property type="match status" value="1"/>
</dbReference>